<name>Q1Q443_KUEST</name>
<reference evidence="1" key="2">
    <citation type="submission" date="2006-01" db="EMBL/GenBank/DDBJ databases">
        <authorList>
            <person name="Genoscope"/>
        </authorList>
    </citation>
    <scope>NUCLEOTIDE SEQUENCE</scope>
</reference>
<reference evidence="1" key="1">
    <citation type="journal article" date="2006" name="Nature">
        <title>Deciphering the evolution and metabolism of an anammox bacterium from a community genome.</title>
        <authorList>
            <person name="Strous M."/>
            <person name="Pelletier E."/>
            <person name="Mangenot S."/>
            <person name="Rattei T."/>
            <person name="Lehner A."/>
            <person name="Taylor M.W."/>
            <person name="Horn M."/>
            <person name="Daims H."/>
            <person name="Bartol-Mavel D."/>
            <person name="Wincker P."/>
            <person name="Barbe V."/>
            <person name="Fonknechten N."/>
            <person name="Vallenet D."/>
            <person name="Segurens B."/>
            <person name="Schenowitz-Truong C."/>
            <person name="Medigue C."/>
            <person name="Collingro A."/>
            <person name="Snel B."/>
            <person name="Dutilh B.E."/>
            <person name="OpDenCamp H.J.M."/>
            <person name="vanDerDrift C."/>
            <person name="Cirpus I."/>
            <person name="vanDePas-Schoonen K.T."/>
            <person name="Harhangi H.R."/>
            <person name="vanNiftrik L."/>
            <person name="Schmid M."/>
            <person name="Keltjens J."/>
            <person name="vanDeVossenberg J."/>
            <person name="Kartal B."/>
            <person name="Meier H."/>
            <person name="Frishman D."/>
            <person name="Huynen M.A."/>
            <person name="Mewes H."/>
            <person name="Weissenbach J."/>
            <person name="Jetten M.S.M."/>
            <person name="Wagner M."/>
            <person name="LePaslier D."/>
        </authorList>
    </citation>
    <scope>NUCLEOTIDE SEQUENCE</scope>
</reference>
<gene>
    <name evidence="1" type="ORF">kuste4024</name>
</gene>
<dbReference type="AlphaFoldDB" id="Q1Q443"/>
<sequence length="559" mass="64530">MISAECIMHDLFLSYWKEHALTELLPKIKKNIWSLQVKIRFPIIVINTFLIKIQNTASQMRCLLRLFCFINHLSCNPFFILDTNKTPFKNQQIKPLFLKAAGAALALIVSLSSQINAQTTNVTDSNLITGLTEKSGFTYNNFISGNFSSQYEGRWAGGDDDHDMYQRLRFKTKDFFNNKVSISGSGRLSEDLDGHEPRDGTFRDILDTYNKSVNGRIYYFYADIKNPVLEKSQLRLGRQYQYSVENILFDGAKYEQQVGPVEAHVFGGLRASQYSSPDDDTVAGGGVAFRPFIDTHASLDYIRIVDDDHSNDDEIGFSVWQRLYEDLHFYGRYVLLNNLPKDILTKVSWDKIDWDTSLQLSYYRFLHSLSEQSNDISPFYQILGTFESFDLFSLTGYKGLGEKFGISGGLDYRNVLDNDDENSFNHDYYRSFIALTANNILLEDSRITFTVEYWDAKGVDHSADVGIEFDKKINKFDLGCGTSYSLYKYNFDGSNTLQTILDNEYTRDIEQKINIRTYFLRIKYLLTEKSDVSFRWTTENSDTDPEMFHQLLLSYSMSF</sequence>
<protein>
    <submittedName>
        <fullName evidence="1">Uncharacterized protein</fullName>
    </submittedName>
</protein>
<proteinExistence type="predicted"/>
<dbReference type="EMBL" id="CT573071">
    <property type="protein sequence ID" value="CAJ74787.1"/>
    <property type="molecule type" value="Genomic_DNA"/>
</dbReference>
<accession>Q1Q443</accession>
<evidence type="ECO:0000313" key="1">
    <source>
        <dbReference type="EMBL" id="CAJ74787.1"/>
    </source>
</evidence>
<organism evidence="1">
    <name type="scientific">Kuenenia stuttgartiensis</name>
    <dbReference type="NCBI Taxonomy" id="174633"/>
    <lineage>
        <taxon>Bacteria</taxon>
        <taxon>Pseudomonadati</taxon>
        <taxon>Planctomycetota</taxon>
        <taxon>Candidatus Brocadiia</taxon>
        <taxon>Candidatus Brocadiales</taxon>
        <taxon>Candidatus Brocadiaceae</taxon>
        <taxon>Candidatus Kuenenia</taxon>
    </lineage>
</organism>